<comment type="caution">
    <text evidence="4">The sequence shown here is derived from an EMBL/GenBank/DDBJ whole genome shotgun (WGS) entry which is preliminary data.</text>
</comment>
<dbReference type="SMART" id="SM00343">
    <property type="entry name" value="ZnF_C2HC"/>
    <property type="match status" value="3"/>
</dbReference>
<organism evidence="4 5">
    <name type="scientific">Leptomonas seymouri</name>
    <dbReference type="NCBI Taxonomy" id="5684"/>
    <lineage>
        <taxon>Eukaryota</taxon>
        <taxon>Discoba</taxon>
        <taxon>Euglenozoa</taxon>
        <taxon>Kinetoplastea</taxon>
        <taxon>Metakinetoplastina</taxon>
        <taxon>Trypanosomatida</taxon>
        <taxon>Trypanosomatidae</taxon>
        <taxon>Leishmaniinae</taxon>
        <taxon>Leptomonas</taxon>
    </lineage>
</organism>
<feature type="compositionally biased region" description="Low complexity" evidence="2">
    <location>
        <begin position="436"/>
        <end position="453"/>
    </location>
</feature>
<evidence type="ECO:0000256" key="1">
    <source>
        <dbReference type="PROSITE-ProRule" id="PRU00047"/>
    </source>
</evidence>
<dbReference type="GO" id="GO:0003676">
    <property type="term" value="F:nucleic acid binding"/>
    <property type="evidence" value="ECO:0007669"/>
    <property type="project" value="InterPro"/>
</dbReference>
<sequence>MSSPSCMPDAKRLFTPSGFVQCSVHGVRRKAECCEMKPVMNADMEVIDYVCVCKPAFACKSASERNFSHGNSEMRAVGVKRSGEGSGSSPPPIVIDASSTSMTTDRQRGHAGASSSAAAGSGDGGNAEVATLFAVSFYGGSSAAPASTAATVSQSRVNKEKENELGDKDDQSNETEDHPDVNSDASADSITLPFPASPAVAITTAAGKASGASSSQPAAHRARPRYYDPAQGAGGGGGNGGHLHSPVAKVCWNCGMPGHEKPSCPNTLCRTCHQKRGPYGVPHRCMPVFEPSPFVVVPTPGAWKAETSRPCVRGEPEGMSAVRCVACGRNGHFDCSMAVSSADTTVPSSPAKSLPDGSVPLTTPFTCCYCGVRGHTVFECRQRDRVHPDHFERRNQLAAERKAAGGGSGDIHSSNSHYGQQQQQQQQQTRPYDGPSGSPSGNTRYSSSSNSGGYRRERTWGGDDGGRRGDYNNEGDRLRRRYEAPTLNRRDNASYSSTAARHYTSVGDSSYNNRYRSPHSTPQPQSFEQRDRSYGGQGRDRFQGGGGHNDQYDSRSREGRQYGGRRDDQQDSRRRDERSDGRGRRRAKNRDYDSGDDLF</sequence>
<feature type="compositionally biased region" description="Basic and acidic residues" evidence="2">
    <location>
        <begin position="454"/>
        <end position="492"/>
    </location>
</feature>
<gene>
    <name evidence="4" type="ORF">ABL78_6925</name>
</gene>
<dbReference type="SUPFAM" id="SSF57756">
    <property type="entry name" value="Retrovirus zinc finger-like domains"/>
    <property type="match status" value="1"/>
</dbReference>
<evidence type="ECO:0000313" key="5">
    <source>
        <dbReference type="Proteomes" id="UP000038009"/>
    </source>
</evidence>
<keyword evidence="1" id="KW-0862">Zinc</keyword>
<accession>A0A0N0P3T4</accession>
<feature type="compositionally biased region" description="Low complexity" evidence="2">
    <location>
        <begin position="110"/>
        <end position="120"/>
    </location>
</feature>
<feature type="domain" description="CCHC-type" evidence="3">
    <location>
        <begin position="251"/>
        <end position="266"/>
    </location>
</feature>
<evidence type="ECO:0000256" key="2">
    <source>
        <dbReference type="SAM" id="MobiDB-lite"/>
    </source>
</evidence>
<feature type="compositionally biased region" description="Polar residues" evidence="2">
    <location>
        <begin position="506"/>
        <end position="527"/>
    </location>
</feature>
<reference evidence="4 5" key="1">
    <citation type="journal article" date="2015" name="PLoS Pathog.">
        <title>Leptomonas seymouri: Adaptations to the Dixenous Life Cycle Analyzed by Genome Sequencing, Transcriptome Profiling and Co-infection with Leishmania donovani.</title>
        <authorList>
            <person name="Kraeva N."/>
            <person name="Butenko A."/>
            <person name="Hlavacova J."/>
            <person name="Kostygov A."/>
            <person name="Myskova J."/>
            <person name="Grybchuk D."/>
            <person name="Lestinova T."/>
            <person name="Votypka J."/>
            <person name="Volf P."/>
            <person name="Opperdoes F."/>
            <person name="Flegontov P."/>
            <person name="Lukes J."/>
            <person name="Yurchenko V."/>
        </authorList>
    </citation>
    <scope>NUCLEOTIDE SEQUENCE [LARGE SCALE GENOMIC DNA]</scope>
    <source>
        <strain evidence="4 5">ATCC 30220</strain>
    </source>
</reference>
<feature type="region of interest" description="Disordered" evidence="2">
    <location>
        <begin position="142"/>
        <end position="192"/>
    </location>
</feature>
<dbReference type="EMBL" id="LJSK01000297">
    <property type="protein sequence ID" value="KPI84027.1"/>
    <property type="molecule type" value="Genomic_DNA"/>
</dbReference>
<evidence type="ECO:0000259" key="3">
    <source>
        <dbReference type="PROSITE" id="PS50158"/>
    </source>
</evidence>
<keyword evidence="1" id="KW-0479">Metal-binding</keyword>
<dbReference type="OrthoDB" id="8026949at2759"/>
<dbReference type="VEuPathDB" id="TriTrypDB:Lsey_0297_0050"/>
<proteinExistence type="predicted"/>
<name>A0A0N0P3T4_LEPSE</name>
<dbReference type="GO" id="GO:0008270">
    <property type="term" value="F:zinc ion binding"/>
    <property type="evidence" value="ECO:0007669"/>
    <property type="project" value="UniProtKB-KW"/>
</dbReference>
<keyword evidence="1" id="KW-0863">Zinc-finger</keyword>
<feature type="region of interest" description="Disordered" evidence="2">
    <location>
        <begin position="207"/>
        <end position="241"/>
    </location>
</feature>
<feature type="compositionally biased region" description="Basic and acidic residues" evidence="2">
    <location>
        <begin position="157"/>
        <end position="181"/>
    </location>
</feature>
<dbReference type="InterPro" id="IPR001878">
    <property type="entry name" value="Znf_CCHC"/>
</dbReference>
<feature type="compositionally biased region" description="Low complexity" evidence="2">
    <location>
        <begin position="142"/>
        <end position="155"/>
    </location>
</feature>
<dbReference type="InterPro" id="IPR036875">
    <property type="entry name" value="Znf_CCHC_sf"/>
</dbReference>
<evidence type="ECO:0000313" key="4">
    <source>
        <dbReference type="EMBL" id="KPI84027.1"/>
    </source>
</evidence>
<feature type="compositionally biased region" description="Basic and acidic residues" evidence="2">
    <location>
        <begin position="528"/>
        <end position="542"/>
    </location>
</feature>
<dbReference type="AlphaFoldDB" id="A0A0N0P3T4"/>
<keyword evidence="5" id="KW-1185">Reference proteome</keyword>
<feature type="compositionally biased region" description="Gly residues" evidence="2">
    <location>
        <begin position="232"/>
        <end position="241"/>
    </location>
</feature>
<dbReference type="OMA" id="AECCEMK"/>
<dbReference type="PROSITE" id="PS50158">
    <property type="entry name" value="ZF_CCHC"/>
    <property type="match status" value="1"/>
</dbReference>
<feature type="compositionally biased region" description="Basic and acidic residues" evidence="2">
    <location>
        <begin position="550"/>
        <end position="582"/>
    </location>
</feature>
<feature type="compositionally biased region" description="Low complexity" evidence="2">
    <location>
        <begin position="207"/>
        <end position="219"/>
    </location>
</feature>
<dbReference type="Proteomes" id="UP000038009">
    <property type="component" value="Unassembled WGS sequence"/>
</dbReference>
<protein>
    <recommendedName>
        <fullName evidence="3">CCHC-type domain-containing protein</fullName>
    </recommendedName>
</protein>
<feature type="region of interest" description="Disordered" evidence="2">
    <location>
        <begin position="400"/>
        <end position="599"/>
    </location>
</feature>
<feature type="region of interest" description="Disordered" evidence="2">
    <location>
        <begin position="78"/>
        <end position="123"/>
    </location>
</feature>